<dbReference type="Gene3D" id="1.10.340.30">
    <property type="entry name" value="Hypothetical protein, domain 2"/>
    <property type="match status" value="1"/>
</dbReference>
<dbReference type="GO" id="GO:0005634">
    <property type="term" value="C:nucleus"/>
    <property type="evidence" value="ECO:0007669"/>
    <property type="project" value="TreeGrafter"/>
</dbReference>
<dbReference type="PANTHER" id="PTHR43003">
    <property type="entry name" value="DNA-3-METHYLADENINE GLYCOSYLASE"/>
    <property type="match status" value="1"/>
</dbReference>
<dbReference type="CDD" id="cd00056">
    <property type="entry name" value="ENDO3c"/>
    <property type="match status" value="1"/>
</dbReference>
<dbReference type="GO" id="GO:0032993">
    <property type="term" value="C:protein-DNA complex"/>
    <property type="evidence" value="ECO:0007669"/>
    <property type="project" value="TreeGrafter"/>
</dbReference>
<proteinExistence type="predicted"/>
<reference evidence="4" key="1">
    <citation type="submission" date="2023-04" db="EMBL/GenBank/DDBJ databases">
        <title>Ambrosiozyma monospora NBRC 1965.</title>
        <authorList>
            <person name="Ichikawa N."/>
            <person name="Sato H."/>
            <person name="Tonouchi N."/>
        </authorList>
    </citation>
    <scope>NUCLEOTIDE SEQUENCE</scope>
    <source>
        <strain evidence="4">NBRC 1965</strain>
    </source>
</reference>
<dbReference type="AlphaFoldDB" id="A0A9W6YXH0"/>
<dbReference type="SMART" id="SM00478">
    <property type="entry name" value="ENDO3c"/>
    <property type="match status" value="1"/>
</dbReference>
<dbReference type="Pfam" id="PF00730">
    <property type="entry name" value="HhH-GPD"/>
    <property type="match status" value="1"/>
</dbReference>
<keyword evidence="1" id="KW-0227">DNA damage</keyword>
<gene>
    <name evidence="4" type="ORF">Amon01_000441000</name>
</gene>
<evidence type="ECO:0000313" key="4">
    <source>
        <dbReference type="EMBL" id="GMG34421.1"/>
    </source>
</evidence>
<comment type="caution">
    <text evidence="4">The sequence shown here is derived from an EMBL/GenBank/DDBJ whole genome shotgun (WGS) entry which is preliminary data.</text>
</comment>
<evidence type="ECO:0000256" key="1">
    <source>
        <dbReference type="ARBA" id="ARBA00022763"/>
    </source>
</evidence>
<dbReference type="Gene3D" id="1.10.1670.40">
    <property type="match status" value="1"/>
</dbReference>
<protein>
    <submittedName>
        <fullName evidence="4">Unnamed protein product</fullName>
    </submittedName>
</protein>
<dbReference type="InterPro" id="IPR003265">
    <property type="entry name" value="HhH-GPD_domain"/>
</dbReference>
<dbReference type="GO" id="GO:0008725">
    <property type="term" value="F:DNA-3-methyladenine glycosylase activity"/>
    <property type="evidence" value="ECO:0007669"/>
    <property type="project" value="TreeGrafter"/>
</dbReference>
<dbReference type="Proteomes" id="UP001165063">
    <property type="component" value="Unassembled WGS sequence"/>
</dbReference>
<dbReference type="InterPro" id="IPR011257">
    <property type="entry name" value="DNA_glycosylase"/>
</dbReference>
<sequence>MKLRSSTRASKKAISTIKKKAKAKPDVDLKIKTKTLINDHSNDSTDPHIVPELKFFEPSTMKKVKLPSEFHNAHTQEFIEGLQFIVDKDPSLLKIIKPKGAFHICLKDDSGPIKVKKGDIFYFHKLVSSLISQQLSGKAAESIQKRVIQGLSPDANNNVLPTAEVFFNADTETLRSCGLSMRKVEYVKGLSKCFLPLEMTASDKSPESPEQLQFTTNYFETSSTEQISNDLQSLKGFGPWTTSMFLMFALERLDVFEIGDLGIRRGLSYYIKERPDLVSEVSQLFNDGVLQRTVNGRKKKFSDKYVTDFDLVEAIADQFKPYRTLFMLILWRISDTSVEAMGKR</sequence>
<dbReference type="GO" id="GO:0032131">
    <property type="term" value="F:alkylated DNA binding"/>
    <property type="evidence" value="ECO:0007669"/>
    <property type="project" value="TreeGrafter"/>
</dbReference>
<evidence type="ECO:0000313" key="5">
    <source>
        <dbReference type="Proteomes" id="UP001165063"/>
    </source>
</evidence>
<organism evidence="4 5">
    <name type="scientific">Ambrosiozyma monospora</name>
    <name type="common">Yeast</name>
    <name type="synonym">Endomycopsis monosporus</name>
    <dbReference type="NCBI Taxonomy" id="43982"/>
    <lineage>
        <taxon>Eukaryota</taxon>
        <taxon>Fungi</taxon>
        <taxon>Dikarya</taxon>
        <taxon>Ascomycota</taxon>
        <taxon>Saccharomycotina</taxon>
        <taxon>Pichiomycetes</taxon>
        <taxon>Pichiales</taxon>
        <taxon>Pichiaceae</taxon>
        <taxon>Ambrosiozyma</taxon>
    </lineage>
</organism>
<dbReference type="InterPro" id="IPR051912">
    <property type="entry name" value="Alkylbase_DNA_Glycosylase/TA"/>
</dbReference>
<name>A0A9W6YXH0_AMBMO</name>
<dbReference type="OrthoDB" id="415889at2759"/>
<accession>A0A9W6YXH0</accession>
<keyword evidence="5" id="KW-1185">Reference proteome</keyword>
<dbReference type="GO" id="GO:0006307">
    <property type="term" value="P:DNA alkylation repair"/>
    <property type="evidence" value="ECO:0007669"/>
    <property type="project" value="TreeGrafter"/>
</dbReference>
<dbReference type="EMBL" id="BSXU01002114">
    <property type="protein sequence ID" value="GMG34421.1"/>
    <property type="molecule type" value="Genomic_DNA"/>
</dbReference>
<dbReference type="GO" id="GO:0043916">
    <property type="term" value="F:DNA-7-methylguanine glycosylase activity"/>
    <property type="evidence" value="ECO:0007669"/>
    <property type="project" value="TreeGrafter"/>
</dbReference>
<dbReference type="SUPFAM" id="SSF48150">
    <property type="entry name" value="DNA-glycosylase"/>
    <property type="match status" value="1"/>
</dbReference>
<evidence type="ECO:0000259" key="3">
    <source>
        <dbReference type="SMART" id="SM00478"/>
    </source>
</evidence>
<feature type="domain" description="HhH-GPD" evidence="3">
    <location>
        <begin position="131"/>
        <end position="304"/>
    </location>
</feature>
<dbReference type="GO" id="GO:0006285">
    <property type="term" value="P:base-excision repair, AP site formation"/>
    <property type="evidence" value="ECO:0007669"/>
    <property type="project" value="TreeGrafter"/>
</dbReference>
<evidence type="ECO:0000256" key="2">
    <source>
        <dbReference type="ARBA" id="ARBA00023204"/>
    </source>
</evidence>
<dbReference type="PANTHER" id="PTHR43003:SF5">
    <property type="entry name" value="DNA-3-METHYLADENINE GLYCOSYLASE"/>
    <property type="match status" value="1"/>
</dbReference>
<keyword evidence="2" id="KW-0234">DNA repair</keyword>